<dbReference type="AlphaFoldDB" id="A0AAV7TQ91"/>
<organism evidence="2 3">
    <name type="scientific">Pleurodeles waltl</name>
    <name type="common">Iberian ribbed newt</name>
    <dbReference type="NCBI Taxonomy" id="8319"/>
    <lineage>
        <taxon>Eukaryota</taxon>
        <taxon>Metazoa</taxon>
        <taxon>Chordata</taxon>
        <taxon>Craniata</taxon>
        <taxon>Vertebrata</taxon>
        <taxon>Euteleostomi</taxon>
        <taxon>Amphibia</taxon>
        <taxon>Batrachia</taxon>
        <taxon>Caudata</taxon>
        <taxon>Salamandroidea</taxon>
        <taxon>Salamandridae</taxon>
        <taxon>Pleurodelinae</taxon>
        <taxon>Pleurodeles</taxon>
    </lineage>
</organism>
<evidence type="ECO:0000313" key="3">
    <source>
        <dbReference type="Proteomes" id="UP001066276"/>
    </source>
</evidence>
<evidence type="ECO:0000256" key="1">
    <source>
        <dbReference type="SAM" id="MobiDB-lite"/>
    </source>
</evidence>
<feature type="region of interest" description="Disordered" evidence="1">
    <location>
        <begin position="159"/>
        <end position="185"/>
    </location>
</feature>
<feature type="region of interest" description="Disordered" evidence="1">
    <location>
        <begin position="233"/>
        <end position="262"/>
    </location>
</feature>
<feature type="compositionally biased region" description="Polar residues" evidence="1">
    <location>
        <begin position="54"/>
        <end position="72"/>
    </location>
</feature>
<evidence type="ECO:0000313" key="2">
    <source>
        <dbReference type="EMBL" id="KAJ1178074.1"/>
    </source>
</evidence>
<protein>
    <submittedName>
        <fullName evidence="2">Uncharacterized protein</fullName>
    </submittedName>
</protein>
<feature type="region of interest" description="Disordered" evidence="1">
    <location>
        <begin position="31"/>
        <end position="121"/>
    </location>
</feature>
<accession>A0AAV7TQ91</accession>
<comment type="caution">
    <text evidence="2">The sequence shown here is derived from an EMBL/GenBank/DDBJ whole genome shotgun (WGS) entry which is preliminary data.</text>
</comment>
<dbReference type="EMBL" id="JANPWB010000006">
    <property type="protein sequence ID" value="KAJ1178074.1"/>
    <property type="molecule type" value="Genomic_DNA"/>
</dbReference>
<gene>
    <name evidence="2" type="ORF">NDU88_003323</name>
</gene>
<sequence>MRVLSPACPSLGGQGQCPQRTGVVLLPPARPQWHRAGEVRSMGCTPGKSGEQAPGSQGSAGEQVPDQSLKSTSRSEAHLPRSSGSRSANPLCLRSPEITRGGAAAPPQSDRGPPPLQPVSGQEIKQWEGSAIAGLEPQEPGAGPITTLTAPLLLVHAGMRASSSRSPPPARTPLVTWGRPSSHQFRRKGGQAFTKVMRPWPPAALHRAYCSRQCPPGQAWAWTSAWARASQAPTANPVSSAPLRAGSHTTRPGEGAAPGPQQLCQLVRSSAARPGLACAHNFGRLASDSPQESGLS</sequence>
<keyword evidence="3" id="KW-1185">Reference proteome</keyword>
<dbReference type="Proteomes" id="UP001066276">
    <property type="component" value="Chromosome 3_2"/>
</dbReference>
<proteinExistence type="predicted"/>
<name>A0AAV7TQ91_PLEWA</name>
<reference evidence="2" key="1">
    <citation type="journal article" date="2022" name="bioRxiv">
        <title>Sequencing and chromosome-scale assembly of the giantPleurodeles waltlgenome.</title>
        <authorList>
            <person name="Brown T."/>
            <person name="Elewa A."/>
            <person name="Iarovenko S."/>
            <person name="Subramanian E."/>
            <person name="Araus A.J."/>
            <person name="Petzold A."/>
            <person name="Susuki M."/>
            <person name="Suzuki K.-i.T."/>
            <person name="Hayashi T."/>
            <person name="Toyoda A."/>
            <person name="Oliveira C."/>
            <person name="Osipova E."/>
            <person name="Leigh N.D."/>
            <person name="Simon A."/>
            <person name="Yun M.H."/>
        </authorList>
    </citation>
    <scope>NUCLEOTIDE SEQUENCE</scope>
    <source>
        <strain evidence="2">20211129_DDA</strain>
        <tissue evidence="2">Liver</tissue>
    </source>
</reference>